<dbReference type="SUPFAM" id="SSF50494">
    <property type="entry name" value="Trypsin-like serine proteases"/>
    <property type="match status" value="1"/>
</dbReference>
<keyword evidence="7" id="KW-1185">Reference proteome</keyword>
<reference evidence="6 7" key="1">
    <citation type="submission" date="2018-07" db="EMBL/GenBank/DDBJ databases">
        <title>Arthrobacter sp. nov., isolated from raw cow's milk with high bacterial count.</title>
        <authorList>
            <person name="Hahne J."/>
            <person name="Isele D."/>
            <person name="Lipski A."/>
        </authorList>
    </citation>
    <scope>NUCLEOTIDE SEQUENCE [LARGE SCALE GENOMIC DNA]</scope>
    <source>
        <strain evidence="6 7">JZ R-35</strain>
    </source>
</reference>
<feature type="domain" description="PDZ" evidence="5">
    <location>
        <begin position="452"/>
        <end position="542"/>
    </location>
</feature>
<feature type="region of interest" description="Disordered" evidence="4">
    <location>
        <begin position="1"/>
        <end position="129"/>
    </location>
</feature>
<evidence type="ECO:0000259" key="5">
    <source>
        <dbReference type="PROSITE" id="PS50106"/>
    </source>
</evidence>
<dbReference type="SMART" id="SM00228">
    <property type="entry name" value="PDZ"/>
    <property type="match status" value="1"/>
</dbReference>
<dbReference type="InterPro" id="IPR009003">
    <property type="entry name" value="Peptidase_S1_PA"/>
</dbReference>
<evidence type="ECO:0000256" key="3">
    <source>
        <dbReference type="ARBA" id="ARBA00022801"/>
    </source>
</evidence>
<feature type="compositionally biased region" description="Acidic residues" evidence="4">
    <location>
        <begin position="363"/>
        <end position="372"/>
    </location>
</feature>
<dbReference type="PRINTS" id="PR00834">
    <property type="entry name" value="PROTEASES2C"/>
</dbReference>
<keyword evidence="3" id="KW-0378">Hydrolase</keyword>
<dbReference type="InterPro" id="IPR036034">
    <property type="entry name" value="PDZ_sf"/>
</dbReference>
<dbReference type="EMBL" id="QQXK01000010">
    <property type="protein sequence ID" value="RII42580.1"/>
    <property type="molecule type" value="Genomic_DNA"/>
</dbReference>
<dbReference type="AlphaFoldDB" id="A0A399JBZ9"/>
<evidence type="ECO:0000313" key="7">
    <source>
        <dbReference type="Proteomes" id="UP000265419"/>
    </source>
</evidence>
<dbReference type="Pfam" id="PF13365">
    <property type="entry name" value="Trypsin_2"/>
    <property type="match status" value="1"/>
</dbReference>
<evidence type="ECO:0000313" key="6">
    <source>
        <dbReference type="EMBL" id="RII42580.1"/>
    </source>
</evidence>
<dbReference type="Gene3D" id="2.40.10.10">
    <property type="entry name" value="Trypsin-like serine proteases"/>
    <property type="match status" value="2"/>
</dbReference>
<feature type="region of interest" description="Disordered" evidence="4">
    <location>
        <begin position="358"/>
        <end position="389"/>
    </location>
</feature>
<feature type="region of interest" description="Disordered" evidence="4">
    <location>
        <begin position="145"/>
        <end position="174"/>
    </location>
</feature>
<evidence type="ECO:0000256" key="4">
    <source>
        <dbReference type="SAM" id="MobiDB-lite"/>
    </source>
</evidence>
<keyword evidence="2" id="KW-0645">Protease</keyword>
<comment type="similarity">
    <text evidence="1">Belongs to the peptidase S1C family.</text>
</comment>
<dbReference type="RefSeq" id="WP_119424323.1">
    <property type="nucleotide sequence ID" value="NZ_QQXK01000010.1"/>
</dbReference>
<evidence type="ECO:0000256" key="2">
    <source>
        <dbReference type="ARBA" id="ARBA00022670"/>
    </source>
</evidence>
<feature type="compositionally biased region" description="Pro residues" evidence="4">
    <location>
        <begin position="38"/>
        <end position="47"/>
    </location>
</feature>
<dbReference type="Proteomes" id="UP000265419">
    <property type="component" value="Unassembled WGS sequence"/>
</dbReference>
<dbReference type="PANTHER" id="PTHR43343:SF3">
    <property type="entry name" value="PROTEASE DO-LIKE 8, CHLOROPLASTIC"/>
    <property type="match status" value="1"/>
</dbReference>
<dbReference type="InterPro" id="IPR051201">
    <property type="entry name" value="Chloro_Bact_Ser_Proteases"/>
</dbReference>
<accession>A0A399JBZ9</accession>
<feature type="compositionally biased region" description="Basic and acidic residues" evidence="4">
    <location>
        <begin position="53"/>
        <end position="62"/>
    </location>
</feature>
<gene>
    <name evidence="6" type="ORF">DWB68_06425</name>
</gene>
<feature type="compositionally biased region" description="Polar residues" evidence="4">
    <location>
        <begin position="378"/>
        <end position="389"/>
    </location>
</feature>
<dbReference type="InterPro" id="IPR001940">
    <property type="entry name" value="Peptidase_S1C"/>
</dbReference>
<dbReference type="InterPro" id="IPR043504">
    <property type="entry name" value="Peptidase_S1_PA_chymotrypsin"/>
</dbReference>
<feature type="compositionally biased region" description="Low complexity" evidence="4">
    <location>
        <begin position="63"/>
        <end position="129"/>
    </location>
</feature>
<protein>
    <submittedName>
        <fullName evidence="6">PDZ domain-containing protein</fullName>
    </submittedName>
</protein>
<proteinExistence type="inferred from homology"/>
<organism evidence="6 7">
    <name type="scientific">Galactobacter valiniphilus</name>
    <dbReference type="NCBI Taxonomy" id="2676122"/>
    <lineage>
        <taxon>Bacteria</taxon>
        <taxon>Bacillati</taxon>
        <taxon>Actinomycetota</taxon>
        <taxon>Actinomycetes</taxon>
        <taxon>Micrococcales</taxon>
        <taxon>Micrococcaceae</taxon>
        <taxon>Galactobacter</taxon>
    </lineage>
</organism>
<evidence type="ECO:0000256" key="1">
    <source>
        <dbReference type="ARBA" id="ARBA00010541"/>
    </source>
</evidence>
<dbReference type="PROSITE" id="PS50106">
    <property type="entry name" value="PDZ"/>
    <property type="match status" value="1"/>
</dbReference>
<dbReference type="SUPFAM" id="SSF50156">
    <property type="entry name" value="PDZ domain-like"/>
    <property type="match status" value="1"/>
</dbReference>
<dbReference type="Gene3D" id="2.30.42.10">
    <property type="match status" value="1"/>
</dbReference>
<dbReference type="GO" id="GO:0006508">
    <property type="term" value="P:proteolysis"/>
    <property type="evidence" value="ECO:0007669"/>
    <property type="project" value="UniProtKB-KW"/>
</dbReference>
<name>A0A399JBZ9_9MICC</name>
<comment type="caution">
    <text evidence="6">The sequence shown here is derived from an EMBL/GenBank/DDBJ whole genome shotgun (WGS) entry which is preliminary data.</text>
</comment>
<dbReference type="GO" id="GO:0004252">
    <property type="term" value="F:serine-type endopeptidase activity"/>
    <property type="evidence" value="ECO:0007669"/>
    <property type="project" value="InterPro"/>
</dbReference>
<dbReference type="Pfam" id="PF13180">
    <property type="entry name" value="PDZ_2"/>
    <property type="match status" value="1"/>
</dbReference>
<dbReference type="InterPro" id="IPR001478">
    <property type="entry name" value="PDZ"/>
</dbReference>
<sequence>MSQYPGHDGAPGQDPRQDQFPSAPPAAEEAPTQAIDPIPSPTLPLPGLPLSREAAHAERRAPEAPAGADAAPAYGLPSAAAHAAQGYPAPSSSAPASPGPHANGPSAAEPAAPTAPEWGQAAPADAAAYEQAAGHHNPYAAYAQQPAAAPQQGNGAYPGAWARPQAAPQRQPATRRGWGTALIAGAAAGALVGGLVGWGAAALAKPQSVSSGGGVVIQNPESATSVTAAAAKALPSVVTISVTRGSTGGSGSGIVVDQEGHILTNQHVATLAGATAQGTIDVMTSDGRVLPAKLVGQDPLYDLAVLKVDGAGLTPAGWADLGKLNVGDVAVAIGAPMGLPNSVSDGVVSNLDRSIPVSSSAVDESESTDEGDDRFSLPDQNGSSSSKGQVSLNVIQTDAAINHGNSGGALVNAAGELIGVNVAIYSPTEQGGSIGLGFAIRGDIAQRVANELIKNGKASHGKLGVSIRSSQVDDNGSNTGFTNGATVADAPSDSAAGRAGMRAGDVIIKVGDRPTTDATDVTATVRSYAAGTEVPITVRRGSGEEVVKVTLDEASTQ</sequence>
<dbReference type="PANTHER" id="PTHR43343">
    <property type="entry name" value="PEPTIDASE S12"/>
    <property type="match status" value="1"/>
</dbReference>